<dbReference type="EMBL" id="GBEZ01007690">
    <property type="protein sequence ID" value="JAC77791.1"/>
    <property type="molecule type" value="Transcribed_RNA"/>
</dbReference>
<organism evidence="3">
    <name type="scientific">Tetraselmis sp. GSL018</name>
    <dbReference type="NCBI Taxonomy" id="582737"/>
    <lineage>
        <taxon>Eukaryota</taxon>
        <taxon>Viridiplantae</taxon>
        <taxon>Chlorophyta</taxon>
        <taxon>core chlorophytes</taxon>
        <taxon>Chlorodendrophyceae</taxon>
        <taxon>Chlorodendrales</taxon>
        <taxon>Chlorodendraceae</taxon>
        <taxon>Tetraselmis</taxon>
    </lineage>
</organism>
<evidence type="ECO:0000256" key="2">
    <source>
        <dbReference type="SAM" id="SignalP"/>
    </source>
</evidence>
<accession>A0A061S4S5</accession>
<feature type="signal peptide" evidence="2">
    <location>
        <begin position="1"/>
        <end position="18"/>
    </location>
</feature>
<proteinExistence type="predicted"/>
<sequence length="417" mass="44273">MYSSFLGLLSLLGNLVLGGSRVNKHLEETSIVSYDRKNATDEVAWWNFSSAKNPPPRVLLQPGNATLAHFKIIIQVRVEVFVLENSELLLAVRLEKLRGETTAAFNSSAVENGNVLQSSSGSLSDKTTEWVPWSTDLDNSLQLDSLEAPAVSKTLAGVQDRKAAGVFPTSDLQEGTNVLVFNAEFESLPPGEYRAAVLDMGLCRNGEDCAVVGYSNRQLLHSPEPGFPVTSTVPVEYGTVEMGLQFTTCPDGSECLVPGRGVVVREMVRDARGQWFDHERTGAADRNGYLALGGWQGARRVLRFTYGSETPRSLREDAVVAPRRGEPLLSLGVLPLDRRSVLCAPSPRGEPCRGRCSSGGSCAGSPPSPPGASSSPGCSATGRSSPRSPSGRCPSSSSAPPATSPTPAAGPTCRSTP</sequence>
<feature type="chain" id="PRO_5001606123" evidence="2">
    <location>
        <begin position="19"/>
        <end position="417"/>
    </location>
</feature>
<gene>
    <name evidence="3" type="ORF">TSPGSL018_16782</name>
</gene>
<evidence type="ECO:0000313" key="3">
    <source>
        <dbReference type="EMBL" id="JAC77791.1"/>
    </source>
</evidence>
<feature type="compositionally biased region" description="Low complexity" evidence="1">
    <location>
        <begin position="354"/>
        <end position="411"/>
    </location>
</feature>
<dbReference type="AlphaFoldDB" id="A0A061S4S5"/>
<reference evidence="3" key="1">
    <citation type="submission" date="2014-05" db="EMBL/GenBank/DDBJ databases">
        <title>The transcriptome of the halophilic microalga Tetraselmis sp. GSL018 isolated from the Great Salt Lake, Utah.</title>
        <authorList>
            <person name="Jinkerson R.E."/>
            <person name="D'Adamo S."/>
            <person name="Posewitz M.C."/>
        </authorList>
    </citation>
    <scope>NUCLEOTIDE SEQUENCE</scope>
    <source>
        <strain evidence="3">GSL018</strain>
    </source>
</reference>
<keyword evidence="2" id="KW-0732">Signal</keyword>
<name>A0A061S4S5_9CHLO</name>
<evidence type="ECO:0000256" key="1">
    <source>
        <dbReference type="SAM" id="MobiDB-lite"/>
    </source>
</evidence>
<protein>
    <submittedName>
        <fullName evidence="3">Uncharacterized protein</fullName>
    </submittedName>
</protein>
<feature type="region of interest" description="Disordered" evidence="1">
    <location>
        <begin position="346"/>
        <end position="417"/>
    </location>
</feature>